<evidence type="ECO:0000259" key="9">
    <source>
        <dbReference type="Pfam" id="PF00535"/>
    </source>
</evidence>
<keyword evidence="6 8" id="KW-1133">Transmembrane helix</keyword>
<evidence type="ECO:0000313" key="10">
    <source>
        <dbReference type="EMBL" id="TNJ38043.1"/>
    </source>
</evidence>
<feature type="transmembrane region" description="Helical" evidence="8">
    <location>
        <begin position="277"/>
        <end position="299"/>
    </location>
</feature>
<keyword evidence="11" id="KW-1185">Reference proteome</keyword>
<organism evidence="10 11">
    <name type="scientific">Prosthecochloris vibrioformis</name>
    <name type="common">Chlorobium vibrioforme</name>
    <dbReference type="NCBI Taxonomy" id="1098"/>
    <lineage>
        <taxon>Bacteria</taxon>
        <taxon>Pseudomonadati</taxon>
        <taxon>Chlorobiota</taxon>
        <taxon>Chlorobiia</taxon>
        <taxon>Chlorobiales</taxon>
        <taxon>Chlorobiaceae</taxon>
        <taxon>Prosthecochloris</taxon>
    </lineage>
</organism>
<protein>
    <submittedName>
        <fullName evidence="10">Glycosyltransferase family 2 protein</fullName>
    </submittedName>
</protein>
<keyword evidence="2" id="KW-0328">Glycosyltransferase</keyword>
<keyword evidence="5" id="KW-0448">Lipopolysaccharide biosynthesis</keyword>
<gene>
    <name evidence="10" type="ORF">FGF68_02365</name>
</gene>
<dbReference type="Pfam" id="PF00535">
    <property type="entry name" value="Glycos_transf_2"/>
    <property type="match status" value="1"/>
</dbReference>
<evidence type="ECO:0000256" key="2">
    <source>
        <dbReference type="ARBA" id="ARBA00022676"/>
    </source>
</evidence>
<reference evidence="10 11" key="1">
    <citation type="submission" date="2019-05" db="EMBL/GenBank/DDBJ databases">
        <title>Draft Whole-Genome sequence of the green sulfur bacterium Prosthecochloris vibrioformis DSM 260.</title>
        <authorList>
            <person name="Meyer T.E."/>
            <person name="Kyndt J.A."/>
        </authorList>
    </citation>
    <scope>NUCLEOTIDE SEQUENCE [LARGE SCALE GENOMIC DNA]</scope>
    <source>
        <strain evidence="10 11">DSM 260</strain>
    </source>
</reference>
<dbReference type="EMBL" id="VDCI01000001">
    <property type="protein sequence ID" value="TNJ38043.1"/>
    <property type="molecule type" value="Genomic_DNA"/>
</dbReference>
<keyword evidence="3 10" id="KW-0808">Transferase</keyword>
<dbReference type="GO" id="GO:0099621">
    <property type="term" value="F:undecaprenyl-phosphate 4-deoxy-4-formamido-L-arabinose transferase activity"/>
    <property type="evidence" value="ECO:0007669"/>
    <property type="project" value="TreeGrafter"/>
</dbReference>
<dbReference type="AlphaFoldDB" id="A0A5C4S3I4"/>
<proteinExistence type="predicted"/>
<name>A0A5C4S3I4_PROVB</name>
<evidence type="ECO:0000256" key="6">
    <source>
        <dbReference type="ARBA" id="ARBA00022989"/>
    </source>
</evidence>
<comment type="caution">
    <text evidence="10">The sequence shown here is derived from an EMBL/GenBank/DDBJ whole genome shotgun (WGS) entry which is preliminary data.</text>
</comment>
<dbReference type="InterPro" id="IPR001173">
    <property type="entry name" value="Glyco_trans_2-like"/>
</dbReference>
<dbReference type="SUPFAM" id="SSF53448">
    <property type="entry name" value="Nucleotide-diphospho-sugar transferases"/>
    <property type="match status" value="1"/>
</dbReference>
<dbReference type="InterPro" id="IPR050256">
    <property type="entry name" value="Glycosyltransferase_2"/>
</dbReference>
<sequence>MKPTVQLSIIVPFLNERESLPELLRQLRQAMDEDALHRLFTEPFTYELLMVDDGSTDGSLEWLEEQQAAVAELHILSFQRNFGKTAALSAGFRFARGEYIVSIDADLQDDPFAIRELVTKLQGGYDMVSGWKQDRKDPLSKTLASRLFNSVTRRVTGIPLHDFNCGLKAYRRNVVKMLDLHGEMHRYIPVVVQWNGFRVAEQPVRHNPRRYGTTKYGISRVFPGLFDLLTVLFITRYLKRPMHFFGMLSFLSFITGFGISLYVTVEKYLFNQAAGNRPILFLGILLIILAAQFLSIGLLGEMLTRNHRSTPDYVLKRSGDIPE</sequence>
<accession>A0A5C4S3I4</accession>
<feature type="transmembrane region" description="Helical" evidence="8">
    <location>
        <begin position="221"/>
        <end position="238"/>
    </location>
</feature>
<evidence type="ECO:0000313" key="11">
    <source>
        <dbReference type="Proteomes" id="UP000309544"/>
    </source>
</evidence>
<dbReference type="GO" id="GO:0005886">
    <property type="term" value="C:plasma membrane"/>
    <property type="evidence" value="ECO:0007669"/>
    <property type="project" value="TreeGrafter"/>
</dbReference>
<feature type="domain" description="Glycosyltransferase 2-like" evidence="9">
    <location>
        <begin position="8"/>
        <end position="176"/>
    </location>
</feature>
<evidence type="ECO:0000256" key="4">
    <source>
        <dbReference type="ARBA" id="ARBA00022692"/>
    </source>
</evidence>
<evidence type="ECO:0000256" key="5">
    <source>
        <dbReference type="ARBA" id="ARBA00022985"/>
    </source>
</evidence>
<evidence type="ECO:0000256" key="7">
    <source>
        <dbReference type="ARBA" id="ARBA00023136"/>
    </source>
</evidence>
<keyword evidence="4 8" id="KW-0812">Transmembrane</keyword>
<dbReference type="PANTHER" id="PTHR48090:SF3">
    <property type="entry name" value="UNDECAPRENYL-PHOSPHATE 4-DEOXY-4-FORMAMIDO-L-ARABINOSE TRANSFERASE"/>
    <property type="match status" value="1"/>
</dbReference>
<dbReference type="Proteomes" id="UP000309544">
    <property type="component" value="Unassembled WGS sequence"/>
</dbReference>
<dbReference type="Gene3D" id="3.90.550.10">
    <property type="entry name" value="Spore Coat Polysaccharide Biosynthesis Protein SpsA, Chain A"/>
    <property type="match status" value="1"/>
</dbReference>
<evidence type="ECO:0000256" key="3">
    <source>
        <dbReference type="ARBA" id="ARBA00022679"/>
    </source>
</evidence>
<evidence type="ECO:0000256" key="8">
    <source>
        <dbReference type="SAM" id="Phobius"/>
    </source>
</evidence>
<dbReference type="GO" id="GO:0009103">
    <property type="term" value="P:lipopolysaccharide biosynthetic process"/>
    <property type="evidence" value="ECO:0007669"/>
    <property type="project" value="UniProtKB-KW"/>
</dbReference>
<keyword evidence="1" id="KW-1003">Cell membrane</keyword>
<evidence type="ECO:0000256" key="1">
    <source>
        <dbReference type="ARBA" id="ARBA00022475"/>
    </source>
</evidence>
<dbReference type="InterPro" id="IPR029044">
    <property type="entry name" value="Nucleotide-diphossugar_trans"/>
</dbReference>
<dbReference type="PANTHER" id="PTHR48090">
    <property type="entry name" value="UNDECAPRENYL-PHOSPHATE 4-DEOXY-4-FORMAMIDO-L-ARABINOSE TRANSFERASE-RELATED"/>
    <property type="match status" value="1"/>
</dbReference>
<feature type="transmembrane region" description="Helical" evidence="8">
    <location>
        <begin position="245"/>
        <end position="265"/>
    </location>
</feature>
<keyword evidence="7 8" id="KW-0472">Membrane</keyword>
<dbReference type="CDD" id="cd04187">
    <property type="entry name" value="DPM1_like_bac"/>
    <property type="match status" value="1"/>
</dbReference>
<dbReference type="RefSeq" id="WP_068867736.1">
    <property type="nucleotide sequence ID" value="NZ_VDCI01000001.1"/>
</dbReference>